<comment type="caution">
    <text evidence="1">The sequence shown here is derived from an EMBL/GenBank/DDBJ whole genome shotgun (WGS) entry which is preliminary data.</text>
</comment>
<protein>
    <submittedName>
        <fullName evidence="1">Uncharacterized protein</fullName>
    </submittedName>
</protein>
<sequence length="473" mass="53846">MSENEPLADTHGSPAYALTGAERRYIRSGDPGGESKTNMEARIKTKINRLGYRIDHLLADIFLLHANDYLTEESWKDGWVGLLGFDEYPVQPSTRRKRAPELTDFEEPSNDSEIVEACRMASDTETDIGRPMSSTKEFGRDIGELARKLSLAPGEMDEDEVLQDIAYGFLEGLYFDHRPAGLGDQLMQQRQKYMNEIISTLQKQLEHELTYDREWAEWEREWRVQGDLWDEHRTAMISRLREILNEAPEPIAPRRSMSEFRSRVLEKRGDTDSQETGVNERGIDCRDLLFVLIDNSIESDYPVGSSGHWGDFQAQHGPAEQFEPEEFIQYDRVVTLVEECRILERNVLYRHCQTDADRIQGKKARGLDALDVFSAIHNSKSAISSKQIARDIGSETSYQGQVTQICTDLASREWEQRPVLAGSKDGWELTAYGRLLAECMFDGSQSVLMRTFGPAVSTDLIIQAATEIDEDLS</sequence>
<dbReference type="EMBL" id="JBHUDK010000016">
    <property type="protein sequence ID" value="MFD1600640.1"/>
    <property type="molecule type" value="Genomic_DNA"/>
</dbReference>
<evidence type="ECO:0000313" key="2">
    <source>
        <dbReference type="Proteomes" id="UP001597085"/>
    </source>
</evidence>
<dbReference type="AlphaFoldDB" id="A0ABD6CS75"/>
<dbReference type="RefSeq" id="WP_390278343.1">
    <property type="nucleotide sequence ID" value="NZ_JBHUDK010000016.1"/>
</dbReference>
<dbReference type="Proteomes" id="UP001597085">
    <property type="component" value="Unassembled WGS sequence"/>
</dbReference>
<proteinExistence type="predicted"/>
<accession>A0ABD6CS75</accession>
<name>A0ABD6CS75_9EURY</name>
<organism evidence="1 2">
    <name type="scientific">Halobellus rarus</name>
    <dbReference type="NCBI Taxonomy" id="1126237"/>
    <lineage>
        <taxon>Archaea</taxon>
        <taxon>Methanobacteriati</taxon>
        <taxon>Methanobacteriota</taxon>
        <taxon>Stenosarchaea group</taxon>
        <taxon>Halobacteria</taxon>
        <taxon>Halobacteriales</taxon>
        <taxon>Haloferacaceae</taxon>
        <taxon>Halobellus</taxon>
    </lineage>
</organism>
<evidence type="ECO:0000313" key="1">
    <source>
        <dbReference type="EMBL" id="MFD1600640.1"/>
    </source>
</evidence>
<gene>
    <name evidence="1" type="ORF">ACFSBX_17005</name>
</gene>
<keyword evidence="2" id="KW-1185">Reference proteome</keyword>
<reference evidence="1 2" key="1">
    <citation type="journal article" date="2019" name="Int. J. Syst. Evol. Microbiol.">
        <title>The Global Catalogue of Microorganisms (GCM) 10K type strain sequencing project: providing services to taxonomists for standard genome sequencing and annotation.</title>
        <authorList>
            <consortium name="The Broad Institute Genomics Platform"/>
            <consortium name="The Broad Institute Genome Sequencing Center for Infectious Disease"/>
            <person name="Wu L."/>
            <person name="Ma J."/>
        </authorList>
    </citation>
    <scope>NUCLEOTIDE SEQUENCE [LARGE SCALE GENOMIC DNA]</scope>
    <source>
        <strain evidence="1 2">CGMCC 1.12121</strain>
    </source>
</reference>